<evidence type="ECO:0000313" key="3">
    <source>
        <dbReference type="Proteomes" id="UP001292079"/>
    </source>
</evidence>
<evidence type="ECO:0000256" key="1">
    <source>
        <dbReference type="SAM" id="Phobius"/>
    </source>
</evidence>
<dbReference type="GO" id="GO:0006811">
    <property type="term" value="P:monoatomic ion transport"/>
    <property type="evidence" value="ECO:0007669"/>
    <property type="project" value="InterPro"/>
</dbReference>
<comment type="caution">
    <text evidence="2">The sequence shown here is derived from an EMBL/GenBank/DDBJ whole genome shotgun (WGS) entry which is preliminary data.</text>
</comment>
<organism evidence="2 3">
    <name type="scientific">Schistosoma mekongi</name>
    <name type="common">Parasitic worm</name>
    <dbReference type="NCBI Taxonomy" id="38744"/>
    <lineage>
        <taxon>Eukaryota</taxon>
        <taxon>Metazoa</taxon>
        <taxon>Spiralia</taxon>
        <taxon>Lophotrochozoa</taxon>
        <taxon>Platyhelminthes</taxon>
        <taxon>Trematoda</taxon>
        <taxon>Digenea</taxon>
        <taxon>Strigeidida</taxon>
        <taxon>Schistosomatoidea</taxon>
        <taxon>Schistosomatidae</taxon>
        <taxon>Schistosoma</taxon>
    </lineage>
</organism>
<dbReference type="Proteomes" id="UP001292079">
    <property type="component" value="Unassembled WGS sequence"/>
</dbReference>
<protein>
    <submittedName>
        <fullName evidence="2">Uncharacterized protein</fullName>
    </submittedName>
</protein>
<reference evidence="2" key="2">
    <citation type="journal article" date="2023" name="Infect Dis Poverty">
        <title>Chromosome-scale genome of the human blood fluke Schistosoma mekongi and its implications for public health.</title>
        <authorList>
            <person name="Zhou M."/>
            <person name="Xu L."/>
            <person name="Xu D."/>
            <person name="Chen W."/>
            <person name="Khan J."/>
            <person name="Hu Y."/>
            <person name="Huang H."/>
            <person name="Wei H."/>
            <person name="Zhang Y."/>
            <person name="Chusongsang P."/>
            <person name="Tanasarnprasert K."/>
            <person name="Hu X."/>
            <person name="Limpanont Y."/>
            <person name="Lv Z."/>
        </authorList>
    </citation>
    <scope>NUCLEOTIDE SEQUENCE</scope>
    <source>
        <strain evidence="2">LV_2022a</strain>
    </source>
</reference>
<reference evidence="2" key="1">
    <citation type="submission" date="2022-04" db="EMBL/GenBank/DDBJ databases">
        <authorList>
            <person name="Xu L."/>
            <person name="Lv Z."/>
        </authorList>
    </citation>
    <scope>NUCLEOTIDE SEQUENCE</scope>
    <source>
        <strain evidence="2">LV_2022a</strain>
    </source>
</reference>
<accession>A0AAE1ZIF7</accession>
<keyword evidence="1" id="KW-1133">Transmembrane helix</keyword>
<dbReference type="InterPro" id="IPR036719">
    <property type="entry name" value="Neuro-gated_channel_TM_sf"/>
</dbReference>
<dbReference type="EMBL" id="JALJAT010000001">
    <property type="protein sequence ID" value="KAK4474465.1"/>
    <property type="molecule type" value="Genomic_DNA"/>
</dbReference>
<name>A0AAE1ZIF7_SCHME</name>
<keyword evidence="3" id="KW-1185">Reference proteome</keyword>
<evidence type="ECO:0000313" key="2">
    <source>
        <dbReference type="EMBL" id="KAK4474465.1"/>
    </source>
</evidence>
<dbReference type="SUPFAM" id="SSF90112">
    <property type="entry name" value="Neurotransmitter-gated ion-channel transmembrane pore"/>
    <property type="match status" value="1"/>
</dbReference>
<keyword evidence="1" id="KW-0812">Transmembrane</keyword>
<dbReference type="AlphaFoldDB" id="A0AAE1ZIF7"/>
<dbReference type="GO" id="GO:0016020">
    <property type="term" value="C:membrane"/>
    <property type="evidence" value="ECO:0007669"/>
    <property type="project" value="InterPro"/>
</dbReference>
<sequence>MAHTVVPFDTNSLSSHIRYEYRNGRPALISPHGRNYLDHNDLTTNHTGIQLKSSAMVKTTSQSLGYPIFTTTSAITNINSDKALQHLQLSSTLLLLMKIWRMKVDKKDAENIIIKEWRMIAIVMDRIFFICYLIIHLCAAFGLLIPRSSEYDVVEFLREYRLKNYNSTFFENETITVNNYQTITTIPPNVNTMIDTIQTDKQSHYSDTRASISLDMNNNEKTKIQGFDSPLPYERKPIYDSSNSLDSMTSFLSPYQRLVDQQANAFRTSENNGDAVLVYRKPDQIKNELKKRNQNNEWKNLDLT</sequence>
<proteinExistence type="predicted"/>
<gene>
    <name evidence="2" type="ORF">MN116_001617</name>
</gene>
<keyword evidence="1" id="KW-0472">Membrane</keyword>
<feature type="transmembrane region" description="Helical" evidence="1">
    <location>
        <begin position="127"/>
        <end position="145"/>
    </location>
</feature>